<keyword evidence="6" id="KW-0378">Hydrolase</keyword>
<dbReference type="KEGG" id="cpc:Cpar_0497"/>
<organism evidence="6 7">
    <name type="scientific">Chlorobaculum parvum (strain DSM 263 / NCIMB 8327)</name>
    <name type="common">Chlorobium vibrioforme subsp. thiosulfatophilum</name>
    <dbReference type="NCBI Taxonomy" id="517417"/>
    <lineage>
        <taxon>Bacteria</taxon>
        <taxon>Pseudomonadati</taxon>
        <taxon>Chlorobiota</taxon>
        <taxon>Chlorobiia</taxon>
        <taxon>Chlorobiales</taxon>
        <taxon>Chlorobiaceae</taxon>
        <taxon>Chlorobaculum</taxon>
    </lineage>
</organism>
<dbReference type="Pfam" id="PF13419">
    <property type="entry name" value="HAD_2"/>
    <property type="match status" value="1"/>
</dbReference>
<protein>
    <submittedName>
        <fullName evidence="6">HAD-superfamily hydrolase, subfamily IA, variant 3</fullName>
    </submittedName>
</protein>
<name>B3QLM9_CHLP8</name>
<dbReference type="SFLD" id="SFLDS00003">
    <property type="entry name" value="Haloacid_Dehalogenase"/>
    <property type="match status" value="1"/>
</dbReference>
<reference evidence="6" key="1">
    <citation type="submission" date="2008-06" db="EMBL/GenBank/DDBJ databases">
        <title>Complete sequence of Chlorobaculum parvum NCIB 8327.</title>
        <authorList>
            <consortium name="US DOE Joint Genome Institute"/>
            <person name="Lucas S."/>
            <person name="Copeland A."/>
            <person name="Lapidus A."/>
            <person name="Glavina del Rio T."/>
            <person name="Dalin E."/>
            <person name="Tice H."/>
            <person name="Bruce D."/>
            <person name="Goodwin L."/>
            <person name="Pitluck S."/>
            <person name="Schmutz J."/>
            <person name="Larimer F."/>
            <person name="Land M."/>
            <person name="Hauser L."/>
            <person name="Kyrpides N."/>
            <person name="Mikhailova N."/>
            <person name="Zhao F."/>
            <person name="Li T."/>
            <person name="Liu Z."/>
            <person name="Overmann J."/>
            <person name="Bryant D.A."/>
            <person name="Richardson P."/>
        </authorList>
    </citation>
    <scope>NUCLEOTIDE SEQUENCE [LARGE SCALE GENOMIC DNA]</scope>
    <source>
        <strain evidence="6">NCIB 8327</strain>
    </source>
</reference>
<dbReference type="InterPro" id="IPR023214">
    <property type="entry name" value="HAD_sf"/>
</dbReference>
<dbReference type="InterPro" id="IPR006439">
    <property type="entry name" value="HAD-SF_hydro_IA"/>
</dbReference>
<dbReference type="InterPro" id="IPR051600">
    <property type="entry name" value="Beta-PGM-like"/>
</dbReference>
<keyword evidence="4" id="KW-0460">Magnesium</keyword>
<dbReference type="eggNOG" id="COG0637">
    <property type="taxonomic scope" value="Bacteria"/>
</dbReference>
<dbReference type="GO" id="GO:0016787">
    <property type="term" value="F:hydrolase activity"/>
    <property type="evidence" value="ECO:0007669"/>
    <property type="project" value="UniProtKB-KW"/>
</dbReference>
<sequence>MIEAILWDNDGLLVDSETVFFEMTRRFFADAGLTIDEEFWGIEYLGNARHSGELARELGLAEELVRPLLDRRNAAFVERLQQPVPLMPKVRETIEALSGTVRLAVVTGSDRDKVMLMHAAHGLLDHFEVIVTSDEVKNPKPHPEPYFKAMELLGVEPERCLAVEDSRRGLDSAVAAGLRCIAVPNALTRVQRFDSAHAVEADVSGVLKHVNAGKCPAGGGW</sequence>
<dbReference type="AlphaFoldDB" id="B3QLM9"/>
<comment type="cofactor">
    <cofactor evidence="1">
        <name>Mg(2+)</name>
        <dbReference type="ChEBI" id="CHEBI:18420"/>
    </cofactor>
</comment>
<comment type="similarity">
    <text evidence="2">Belongs to the HAD-like hydrolase superfamily. CbbY/CbbZ/Gph/YieH family.</text>
</comment>
<dbReference type="InterPro" id="IPR036412">
    <property type="entry name" value="HAD-like_sf"/>
</dbReference>
<dbReference type="RefSeq" id="WP_012501752.1">
    <property type="nucleotide sequence ID" value="NC_011027.1"/>
</dbReference>
<proteinExistence type="inferred from homology"/>
<dbReference type="InterPro" id="IPR023198">
    <property type="entry name" value="PGP-like_dom2"/>
</dbReference>
<accession>B3QLM9</accession>
<keyword evidence="5" id="KW-0119">Carbohydrate metabolism</keyword>
<dbReference type="SUPFAM" id="SSF56784">
    <property type="entry name" value="HAD-like"/>
    <property type="match status" value="1"/>
</dbReference>
<dbReference type="OrthoDB" id="9797743at2"/>
<dbReference type="Proteomes" id="UP000008811">
    <property type="component" value="Chromosome"/>
</dbReference>
<evidence type="ECO:0000256" key="4">
    <source>
        <dbReference type="ARBA" id="ARBA00022842"/>
    </source>
</evidence>
<evidence type="ECO:0000256" key="1">
    <source>
        <dbReference type="ARBA" id="ARBA00001946"/>
    </source>
</evidence>
<dbReference type="HOGENOM" id="CLU_045011_13_1_10"/>
<evidence type="ECO:0000256" key="2">
    <source>
        <dbReference type="ARBA" id="ARBA00006171"/>
    </source>
</evidence>
<evidence type="ECO:0000313" key="6">
    <source>
        <dbReference type="EMBL" id="ACF10919.1"/>
    </source>
</evidence>
<dbReference type="Gene3D" id="1.10.150.240">
    <property type="entry name" value="Putative phosphatase, domain 2"/>
    <property type="match status" value="1"/>
</dbReference>
<evidence type="ECO:0000256" key="5">
    <source>
        <dbReference type="ARBA" id="ARBA00023277"/>
    </source>
</evidence>
<dbReference type="GO" id="GO:0046872">
    <property type="term" value="F:metal ion binding"/>
    <property type="evidence" value="ECO:0007669"/>
    <property type="project" value="UniProtKB-KW"/>
</dbReference>
<evidence type="ECO:0000313" key="7">
    <source>
        <dbReference type="Proteomes" id="UP000008811"/>
    </source>
</evidence>
<dbReference type="Gene3D" id="3.40.50.1000">
    <property type="entry name" value="HAD superfamily/HAD-like"/>
    <property type="match status" value="1"/>
</dbReference>
<dbReference type="CDD" id="cd07505">
    <property type="entry name" value="HAD_BPGM-like"/>
    <property type="match status" value="1"/>
</dbReference>
<keyword evidence="3" id="KW-0479">Metal-binding</keyword>
<dbReference type="STRING" id="517417.Cpar_0497"/>
<dbReference type="SFLD" id="SFLDG01129">
    <property type="entry name" value="C1.5:_HAD__Beta-PGM__Phosphata"/>
    <property type="match status" value="1"/>
</dbReference>
<dbReference type="NCBIfam" id="TIGR01509">
    <property type="entry name" value="HAD-SF-IA-v3"/>
    <property type="match status" value="1"/>
</dbReference>
<gene>
    <name evidence="6" type="ordered locus">Cpar_0497</name>
</gene>
<dbReference type="PANTHER" id="PTHR46193">
    <property type="entry name" value="6-PHOSPHOGLUCONATE PHOSPHATASE"/>
    <property type="match status" value="1"/>
</dbReference>
<dbReference type="EMBL" id="CP001099">
    <property type="protein sequence ID" value="ACF10919.1"/>
    <property type="molecule type" value="Genomic_DNA"/>
</dbReference>
<keyword evidence="7" id="KW-1185">Reference proteome</keyword>
<dbReference type="InterPro" id="IPR041492">
    <property type="entry name" value="HAD_2"/>
</dbReference>
<evidence type="ECO:0000256" key="3">
    <source>
        <dbReference type="ARBA" id="ARBA00022723"/>
    </source>
</evidence>
<dbReference type="PANTHER" id="PTHR46193:SF18">
    <property type="entry name" value="HEXITOL PHOSPHATASE B"/>
    <property type="match status" value="1"/>
</dbReference>